<proteinExistence type="predicted"/>
<feature type="domain" description="DUF6533" evidence="2">
    <location>
        <begin position="2"/>
        <end position="37"/>
    </location>
</feature>
<keyword evidence="1" id="KW-0812">Transmembrane</keyword>
<evidence type="ECO:0000313" key="4">
    <source>
        <dbReference type="Proteomes" id="UP000054166"/>
    </source>
</evidence>
<keyword evidence="1" id="KW-0472">Membrane</keyword>
<sequence length="192" mass="22060">MLLVYDHVITLDKEIEWIWTLRWRLPKIIFIFNRYVITALLFQPLLNLGAAELLIIIRVCSLLALIAAIAVQILFGRAYRITLYYEFLPGCWTWSPTATTVTQWPMWTTFLVVESVLVLLAAYKLLSYRNQMNQVIAVLARDSIAYAIVVGRMMMNIRGLILDDPEHTVHLKTLQFAASPNSVSEIQEFEAA</sequence>
<feature type="transmembrane region" description="Helical" evidence="1">
    <location>
        <begin position="28"/>
        <end position="46"/>
    </location>
</feature>
<dbReference type="InParanoid" id="A0A0C3BX95"/>
<gene>
    <name evidence="3" type="ORF">PILCRDRAFT_820951</name>
</gene>
<evidence type="ECO:0000313" key="3">
    <source>
        <dbReference type="EMBL" id="KIM82052.1"/>
    </source>
</evidence>
<dbReference type="HOGENOM" id="CLU_035509_12_0_1"/>
<keyword evidence="1" id="KW-1133">Transmembrane helix</keyword>
<dbReference type="Pfam" id="PF20151">
    <property type="entry name" value="DUF6533"/>
    <property type="match status" value="1"/>
</dbReference>
<keyword evidence="4" id="KW-1185">Reference proteome</keyword>
<accession>A0A0C3BX95</accession>
<dbReference type="EMBL" id="KN832996">
    <property type="protein sequence ID" value="KIM82052.1"/>
    <property type="molecule type" value="Genomic_DNA"/>
</dbReference>
<reference evidence="3 4" key="1">
    <citation type="submission" date="2014-04" db="EMBL/GenBank/DDBJ databases">
        <authorList>
            <consortium name="DOE Joint Genome Institute"/>
            <person name="Kuo A."/>
            <person name="Tarkka M."/>
            <person name="Buscot F."/>
            <person name="Kohler A."/>
            <person name="Nagy L.G."/>
            <person name="Floudas D."/>
            <person name="Copeland A."/>
            <person name="Barry K.W."/>
            <person name="Cichocki N."/>
            <person name="Veneault-Fourrey C."/>
            <person name="LaButti K."/>
            <person name="Lindquist E.A."/>
            <person name="Lipzen A."/>
            <person name="Lundell T."/>
            <person name="Morin E."/>
            <person name="Murat C."/>
            <person name="Sun H."/>
            <person name="Tunlid A."/>
            <person name="Henrissat B."/>
            <person name="Grigoriev I.V."/>
            <person name="Hibbett D.S."/>
            <person name="Martin F."/>
            <person name="Nordberg H.P."/>
            <person name="Cantor M.N."/>
            <person name="Hua S.X."/>
        </authorList>
    </citation>
    <scope>NUCLEOTIDE SEQUENCE [LARGE SCALE GENOMIC DNA]</scope>
    <source>
        <strain evidence="3 4">F 1598</strain>
    </source>
</reference>
<protein>
    <recommendedName>
        <fullName evidence="2">DUF6533 domain-containing protein</fullName>
    </recommendedName>
</protein>
<dbReference type="AlphaFoldDB" id="A0A0C3BX95"/>
<feature type="transmembrane region" description="Helical" evidence="1">
    <location>
        <begin position="104"/>
        <end position="123"/>
    </location>
</feature>
<dbReference type="InterPro" id="IPR045340">
    <property type="entry name" value="DUF6533"/>
</dbReference>
<organism evidence="3 4">
    <name type="scientific">Piloderma croceum (strain F 1598)</name>
    <dbReference type="NCBI Taxonomy" id="765440"/>
    <lineage>
        <taxon>Eukaryota</taxon>
        <taxon>Fungi</taxon>
        <taxon>Dikarya</taxon>
        <taxon>Basidiomycota</taxon>
        <taxon>Agaricomycotina</taxon>
        <taxon>Agaricomycetes</taxon>
        <taxon>Agaricomycetidae</taxon>
        <taxon>Atheliales</taxon>
        <taxon>Atheliaceae</taxon>
        <taxon>Piloderma</taxon>
    </lineage>
</organism>
<feature type="transmembrane region" description="Helical" evidence="1">
    <location>
        <begin position="53"/>
        <end position="75"/>
    </location>
</feature>
<name>A0A0C3BX95_PILCF</name>
<dbReference type="OrthoDB" id="3354157at2759"/>
<evidence type="ECO:0000256" key="1">
    <source>
        <dbReference type="SAM" id="Phobius"/>
    </source>
</evidence>
<reference evidence="4" key="2">
    <citation type="submission" date="2015-01" db="EMBL/GenBank/DDBJ databases">
        <title>Evolutionary Origins and Diversification of the Mycorrhizal Mutualists.</title>
        <authorList>
            <consortium name="DOE Joint Genome Institute"/>
            <consortium name="Mycorrhizal Genomics Consortium"/>
            <person name="Kohler A."/>
            <person name="Kuo A."/>
            <person name="Nagy L.G."/>
            <person name="Floudas D."/>
            <person name="Copeland A."/>
            <person name="Barry K.W."/>
            <person name="Cichocki N."/>
            <person name="Veneault-Fourrey C."/>
            <person name="LaButti K."/>
            <person name="Lindquist E.A."/>
            <person name="Lipzen A."/>
            <person name="Lundell T."/>
            <person name="Morin E."/>
            <person name="Murat C."/>
            <person name="Riley R."/>
            <person name="Ohm R."/>
            <person name="Sun H."/>
            <person name="Tunlid A."/>
            <person name="Henrissat B."/>
            <person name="Grigoriev I.V."/>
            <person name="Hibbett D.S."/>
            <person name="Martin F."/>
        </authorList>
    </citation>
    <scope>NUCLEOTIDE SEQUENCE [LARGE SCALE GENOMIC DNA]</scope>
    <source>
        <strain evidence="4">F 1598</strain>
    </source>
</reference>
<evidence type="ECO:0000259" key="2">
    <source>
        <dbReference type="Pfam" id="PF20151"/>
    </source>
</evidence>
<dbReference type="Proteomes" id="UP000054166">
    <property type="component" value="Unassembled WGS sequence"/>
</dbReference>